<proteinExistence type="inferred from homology"/>
<dbReference type="SMART" id="SM00129">
    <property type="entry name" value="KISc"/>
    <property type="match status" value="1"/>
</dbReference>
<evidence type="ECO:0000256" key="3">
    <source>
        <dbReference type="ARBA" id="ARBA00022701"/>
    </source>
</evidence>
<dbReference type="Gene3D" id="3.40.850.10">
    <property type="entry name" value="Kinesin motor domain"/>
    <property type="match status" value="1"/>
</dbReference>
<evidence type="ECO:0000256" key="7">
    <source>
        <dbReference type="ARBA" id="ARBA00023175"/>
    </source>
</evidence>
<dbReference type="GO" id="GO:0005874">
    <property type="term" value="C:microtubule"/>
    <property type="evidence" value="ECO:0007669"/>
    <property type="project" value="UniProtKB-KW"/>
</dbReference>
<comment type="subcellular location">
    <subcellularLocation>
        <location evidence="1">Cytoplasm</location>
        <location evidence="1">Cytoskeleton</location>
    </subcellularLocation>
</comment>
<dbReference type="GO" id="GO:0008017">
    <property type="term" value="F:microtubule binding"/>
    <property type="evidence" value="ECO:0007669"/>
    <property type="project" value="InterPro"/>
</dbReference>
<evidence type="ECO:0000256" key="2">
    <source>
        <dbReference type="ARBA" id="ARBA00022490"/>
    </source>
</evidence>
<evidence type="ECO:0000313" key="15">
    <source>
        <dbReference type="Proteomes" id="UP001162131"/>
    </source>
</evidence>
<feature type="compositionally biased region" description="Polar residues" evidence="12">
    <location>
        <begin position="379"/>
        <end position="392"/>
    </location>
</feature>
<accession>A0AAU9K4F2</accession>
<protein>
    <recommendedName>
        <fullName evidence="13">Kinesin motor domain-containing protein</fullName>
    </recommendedName>
</protein>
<dbReference type="GO" id="GO:0003777">
    <property type="term" value="F:microtubule motor activity"/>
    <property type="evidence" value="ECO:0007669"/>
    <property type="project" value="InterPro"/>
</dbReference>
<keyword evidence="8" id="KW-0206">Cytoskeleton</keyword>
<sequence length="929" mass="106424">MLAKRQQTMREASNIKVVCRFRPLIDIELQLPENKAEHYSFPDDSTVSVAHSNSNPDNFIYDKVFPPNTEQPDIFECVGKPIIEDILAGYNGTVFAYGQTGSGKSYTMMGLDIYDDLTRGIIPRAISLIFDYLSNAKDEAEYTLKCSMLEIYKETLKDLLGNNTNLKIKEDPRRGIYVQGLTEMYVVCEEEMVEVLSLGESNRTVASTKMNQVSSRSHQLFMLEVNQKFPNDTEKRGILNLVDLAGCEKINQTGVTGNKLEEAKKINLSLSALGNVIHALTSNQEHIPYRDSKLTRLLQESLGGNYKTTLIVNCSPHPRNLEDTLNTLKFAQRAKTIKNKVKLNIKRSPEAYMKMIAKLKKKLADAKDEIKRLKKSLKESSPTIPQQNSPSLPTEEDQKSEDFRSTEDIGVSFAIDKRRISLVDDFGQNDQIIEELYSLKQDKENLESKVSELEDELSREQRKRIKAETSSSESFECYKKLLIMKQTDENAYKAIVEENRSLKKQIEMLISHLNQANNRFSDSLSKIKAGETVSEWEFIDATVDAALTGEIPVQTEETSLLMTKINEVEIDMPLNISVLKTQDLYSQELCTVLEDNSDISSEIVAFQLRKQVIQSGLINCELIRRIYDLQWKYNLLKEKFNLKLKLSKFQENKIGALEQLVDHLHNSFNKIINLMNKLENEHWGKEKLSDPTPKGKFIRGIRPTIIMDKPDIRRSNRMNTALNYKLFSPSPRFDDITPRFAGLKASFGDHGDQNDPYKVRSLETNLEVQTLFNQQIKNGYEIAKSESTTFKLLLETYQHENLEVYLKEKDRWKEYVDSLKNSCEKELARKQSEINELHEVLGRWINMFLDLQEKAGIPRSQDETDAPGLKRSLTKEYYSKIEDLIKQTKTVARPIKISLNGSPFHLRFRKPSSLSVFSQSGDKSPPVDD</sequence>
<evidence type="ECO:0000256" key="10">
    <source>
        <dbReference type="PROSITE-ProRule" id="PRU00283"/>
    </source>
</evidence>
<keyword evidence="6 11" id="KW-0175">Coiled coil</keyword>
<dbReference type="InterPro" id="IPR036961">
    <property type="entry name" value="Kinesin_motor_dom_sf"/>
</dbReference>
<feature type="domain" description="Kinesin motor" evidence="13">
    <location>
        <begin position="14"/>
        <end position="337"/>
    </location>
</feature>
<name>A0AAU9K4F2_9CILI</name>
<keyword evidence="4 10" id="KW-0547">Nucleotide-binding</keyword>
<comment type="caution">
    <text evidence="14">The sequence shown here is derived from an EMBL/GenBank/DDBJ whole genome shotgun (WGS) entry which is preliminary data.</text>
</comment>
<organism evidence="14 15">
    <name type="scientific">Blepharisma stoltei</name>
    <dbReference type="NCBI Taxonomy" id="1481888"/>
    <lineage>
        <taxon>Eukaryota</taxon>
        <taxon>Sar</taxon>
        <taxon>Alveolata</taxon>
        <taxon>Ciliophora</taxon>
        <taxon>Postciliodesmatophora</taxon>
        <taxon>Heterotrichea</taxon>
        <taxon>Heterotrichida</taxon>
        <taxon>Blepharismidae</taxon>
        <taxon>Blepharisma</taxon>
    </lineage>
</organism>
<keyword evidence="5 10" id="KW-0067">ATP-binding</keyword>
<evidence type="ECO:0000256" key="12">
    <source>
        <dbReference type="SAM" id="MobiDB-lite"/>
    </source>
</evidence>
<feature type="region of interest" description="Disordered" evidence="12">
    <location>
        <begin position="374"/>
        <end position="404"/>
    </location>
</feature>
<dbReference type="Pfam" id="PF00225">
    <property type="entry name" value="Kinesin"/>
    <property type="match status" value="1"/>
</dbReference>
<dbReference type="InterPro" id="IPR027417">
    <property type="entry name" value="P-loop_NTPase"/>
</dbReference>
<dbReference type="Proteomes" id="UP001162131">
    <property type="component" value="Unassembled WGS sequence"/>
</dbReference>
<dbReference type="PANTHER" id="PTHR47968">
    <property type="entry name" value="CENTROMERE PROTEIN E"/>
    <property type="match status" value="1"/>
</dbReference>
<evidence type="ECO:0000313" key="14">
    <source>
        <dbReference type="EMBL" id="CAG9330523.1"/>
    </source>
</evidence>
<dbReference type="CDD" id="cd00106">
    <property type="entry name" value="KISc"/>
    <property type="match status" value="1"/>
</dbReference>
<feature type="coiled-coil region" evidence="11">
    <location>
        <begin position="429"/>
        <end position="470"/>
    </location>
</feature>
<evidence type="ECO:0000256" key="5">
    <source>
        <dbReference type="ARBA" id="ARBA00022840"/>
    </source>
</evidence>
<evidence type="ECO:0000256" key="4">
    <source>
        <dbReference type="ARBA" id="ARBA00022741"/>
    </source>
</evidence>
<evidence type="ECO:0000256" key="8">
    <source>
        <dbReference type="ARBA" id="ARBA00023212"/>
    </source>
</evidence>
<evidence type="ECO:0000256" key="1">
    <source>
        <dbReference type="ARBA" id="ARBA00004245"/>
    </source>
</evidence>
<keyword evidence="2" id="KW-0963">Cytoplasm</keyword>
<dbReference type="GO" id="GO:0005524">
    <property type="term" value="F:ATP binding"/>
    <property type="evidence" value="ECO:0007669"/>
    <property type="project" value="UniProtKB-UniRule"/>
</dbReference>
<evidence type="ECO:0000256" key="9">
    <source>
        <dbReference type="ARBA" id="ARBA00034704"/>
    </source>
</evidence>
<dbReference type="PANTHER" id="PTHR47968:SF75">
    <property type="entry name" value="CENTROMERE-ASSOCIATED PROTEIN E"/>
    <property type="match status" value="1"/>
</dbReference>
<evidence type="ECO:0000256" key="6">
    <source>
        <dbReference type="ARBA" id="ARBA00023054"/>
    </source>
</evidence>
<dbReference type="SUPFAM" id="SSF52540">
    <property type="entry name" value="P-loop containing nucleoside triphosphate hydrolases"/>
    <property type="match status" value="1"/>
</dbReference>
<keyword evidence="3" id="KW-0493">Microtubule</keyword>
<dbReference type="GO" id="GO:0007018">
    <property type="term" value="P:microtubule-based movement"/>
    <property type="evidence" value="ECO:0007669"/>
    <property type="project" value="InterPro"/>
</dbReference>
<dbReference type="InterPro" id="IPR001752">
    <property type="entry name" value="Kinesin_motor_dom"/>
</dbReference>
<dbReference type="GO" id="GO:0007010">
    <property type="term" value="P:cytoskeleton organization"/>
    <property type="evidence" value="ECO:0007669"/>
    <property type="project" value="UniProtKB-ARBA"/>
</dbReference>
<gene>
    <name evidence="14" type="ORF">BSTOLATCC_MIC51106</name>
</gene>
<dbReference type="PROSITE" id="PS50067">
    <property type="entry name" value="KINESIN_MOTOR_2"/>
    <property type="match status" value="1"/>
</dbReference>
<comment type="similarity">
    <text evidence="9">Belongs to the TRAFAC class myosin-kinesin ATPase superfamily. Kinesin family. KIN-5/BimC subfamily.</text>
</comment>
<feature type="binding site" evidence="10">
    <location>
        <begin position="98"/>
        <end position="105"/>
    </location>
    <ligand>
        <name>ATP</name>
        <dbReference type="ChEBI" id="CHEBI:30616"/>
    </ligand>
</feature>
<reference evidence="14" key="1">
    <citation type="submission" date="2021-09" db="EMBL/GenBank/DDBJ databases">
        <authorList>
            <consortium name="AG Swart"/>
            <person name="Singh M."/>
            <person name="Singh A."/>
            <person name="Seah K."/>
            <person name="Emmerich C."/>
        </authorList>
    </citation>
    <scope>NUCLEOTIDE SEQUENCE</scope>
    <source>
        <strain evidence="14">ATCC30299</strain>
    </source>
</reference>
<keyword evidence="7 10" id="KW-0505">Motor protein</keyword>
<dbReference type="FunFam" id="3.40.850.10:FF:000019">
    <property type="entry name" value="Kinesin-like protein KIN-5D"/>
    <property type="match status" value="1"/>
</dbReference>
<evidence type="ECO:0000256" key="11">
    <source>
        <dbReference type="SAM" id="Coils"/>
    </source>
</evidence>
<dbReference type="EMBL" id="CAJZBQ010000051">
    <property type="protein sequence ID" value="CAG9330523.1"/>
    <property type="molecule type" value="Genomic_DNA"/>
</dbReference>
<dbReference type="AlphaFoldDB" id="A0AAU9K4F2"/>
<keyword evidence="15" id="KW-1185">Reference proteome</keyword>
<dbReference type="PRINTS" id="PR00380">
    <property type="entry name" value="KINESINHEAVY"/>
</dbReference>
<evidence type="ECO:0000259" key="13">
    <source>
        <dbReference type="PROSITE" id="PS50067"/>
    </source>
</evidence>
<dbReference type="InterPro" id="IPR027640">
    <property type="entry name" value="Kinesin-like_fam"/>
</dbReference>